<dbReference type="Proteomes" id="UP000094652">
    <property type="component" value="Chromosome"/>
</dbReference>
<protein>
    <submittedName>
        <fullName evidence="9">Flagellar biosynthesis protein</fullName>
    </submittedName>
</protein>
<evidence type="ECO:0000256" key="3">
    <source>
        <dbReference type="ARBA" id="ARBA00022448"/>
    </source>
</evidence>
<keyword evidence="9" id="KW-0966">Cell projection</keyword>
<organism evidence="9 10">
    <name type="scientific">Clostridium taeniosporum</name>
    <dbReference type="NCBI Taxonomy" id="394958"/>
    <lineage>
        <taxon>Bacteria</taxon>
        <taxon>Bacillati</taxon>
        <taxon>Bacillota</taxon>
        <taxon>Clostridia</taxon>
        <taxon>Eubacteriales</taxon>
        <taxon>Clostridiaceae</taxon>
        <taxon>Clostridium</taxon>
    </lineage>
</organism>
<dbReference type="InterPro" id="IPR051472">
    <property type="entry name" value="T3SS_Stator/FliH"/>
</dbReference>
<keyword evidence="7" id="KW-0175">Coiled coil</keyword>
<dbReference type="InterPro" id="IPR018035">
    <property type="entry name" value="Flagellar_FliH/T3SS_HrpE"/>
</dbReference>
<dbReference type="AlphaFoldDB" id="A0A1D7XHU9"/>
<comment type="function">
    <text evidence="1">Needed for flagellar regrowth and assembly.</text>
</comment>
<dbReference type="GO" id="GO:0015031">
    <property type="term" value="P:protein transport"/>
    <property type="evidence" value="ECO:0007669"/>
    <property type="project" value="UniProtKB-KW"/>
</dbReference>
<evidence type="ECO:0000256" key="2">
    <source>
        <dbReference type="ARBA" id="ARBA00006602"/>
    </source>
</evidence>
<keyword evidence="3" id="KW-0813">Transport</keyword>
<evidence type="ECO:0000256" key="4">
    <source>
        <dbReference type="ARBA" id="ARBA00022795"/>
    </source>
</evidence>
<keyword evidence="9" id="KW-0969">Cilium</keyword>
<keyword evidence="4" id="KW-1005">Bacterial flagellum biogenesis</keyword>
<comment type="similarity">
    <text evidence="2">Belongs to the FliH family.</text>
</comment>
<dbReference type="OrthoDB" id="2375163at2"/>
<evidence type="ECO:0000259" key="8">
    <source>
        <dbReference type="Pfam" id="PF02108"/>
    </source>
</evidence>
<dbReference type="GO" id="GO:0044781">
    <property type="term" value="P:bacterial-type flagellum organization"/>
    <property type="evidence" value="ECO:0007669"/>
    <property type="project" value="UniProtKB-KW"/>
</dbReference>
<evidence type="ECO:0000256" key="6">
    <source>
        <dbReference type="ARBA" id="ARBA00023225"/>
    </source>
</evidence>
<dbReference type="GO" id="GO:0005829">
    <property type="term" value="C:cytosol"/>
    <property type="evidence" value="ECO:0007669"/>
    <property type="project" value="TreeGrafter"/>
</dbReference>
<evidence type="ECO:0000313" key="10">
    <source>
        <dbReference type="Proteomes" id="UP000094652"/>
    </source>
</evidence>
<dbReference type="PANTHER" id="PTHR34982">
    <property type="entry name" value="YOP PROTEINS TRANSLOCATION PROTEIN L"/>
    <property type="match status" value="1"/>
</dbReference>
<evidence type="ECO:0000313" key="9">
    <source>
        <dbReference type="EMBL" id="AOR22927.1"/>
    </source>
</evidence>
<gene>
    <name evidence="9" type="ORF">BGI42_04000</name>
</gene>
<dbReference type="RefSeq" id="WP_069679084.1">
    <property type="nucleotide sequence ID" value="NZ_CP017253.2"/>
</dbReference>
<sequence>MQSSYSIIKKNCALDAEKKRISTEYVYRKNKTELDSEDDELIEEEVYSKEEVEALIEKYEEIGKRIIQDANNEKQAIILKGTMEAEKLEKEGYEKGYAEGLQNGYDDGYKKVYDENIDLAKAKAQEIVDKAENILKSANENYGKYMEEKKSDIIKLSLEIAKNILKKELSYEESMNSLVEEAIELSKGEENLIIKCNSIHIEELKSQVNRWKISYSIQDEIFVLNDDFMEPGNAVIEKPNGKVVVGLEIGMEAIRKEILGED</sequence>
<evidence type="ECO:0000256" key="7">
    <source>
        <dbReference type="SAM" id="Coils"/>
    </source>
</evidence>
<dbReference type="Pfam" id="PF02108">
    <property type="entry name" value="FliH"/>
    <property type="match status" value="1"/>
</dbReference>
<evidence type="ECO:0000256" key="5">
    <source>
        <dbReference type="ARBA" id="ARBA00022927"/>
    </source>
</evidence>
<keyword evidence="10" id="KW-1185">Reference proteome</keyword>
<name>A0A1D7XHU9_9CLOT</name>
<dbReference type="PANTHER" id="PTHR34982:SF1">
    <property type="entry name" value="FLAGELLAR ASSEMBLY PROTEIN FLIH"/>
    <property type="match status" value="1"/>
</dbReference>
<keyword evidence="6" id="KW-1006">Bacterial flagellum protein export</keyword>
<accession>A0A1D7XHU9</accession>
<dbReference type="STRING" id="394958.BGI42_04000"/>
<evidence type="ECO:0000256" key="1">
    <source>
        <dbReference type="ARBA" id="ARBA00003041"/>
    </source>
</evidence>
<dbReference type="KEGG" id="ctae:BGI42_04000"/>
<keyword evidence="5" id="KW-0653">Protein transport</keyword>
<feature type="coiled-coil region" evidence="7">
    <location>
        <begin position="121"/>
        <end position="148"/>
    </location>
</feature>
<dbReference type="EMBL" id="CP017253">
    <property type="protein sequence ID" value="AOR22927.1"/>
    <property type="molecule type" value="Genomic_DNA"/>
</dbReference>
<proteinExistence type="inferred from homology"/>
<keyword evidence="9" id="KW-0282">Flagellum</keyword>
<reference evidence="10" key="1">
    <citation type="submission" date="2016-09" db="EMBL/GenBank/DDBJ databases">
        <title>Genomics of Clostridium taeniosporum, an organism which forms endospores with ribbon-like appendages.</title>
        <authorList>
            <person name="Walker J.R."/>
        </authorList>
    </citation>
    <scope>NUCLEOTIDE SEQUENCE [LARGE SCALE GENOMIC DNA]</scope>
    <source>
        <strain evidence="10">1/k</strain>
    </source>
</reference>
<feature type="domain" description="Flagellar assembly protein FliH/Type III secretion system HrpE" evidence="8">
    <location>
        <begin position="126"/>
        <end position="243"/>
    </location>
</feature>